<keyword evidence="3" id="KW-1185">Reference proteome</keyword>
<feature type="compositionally biased region" description="Low complexity" evidence="1">
    <location>
        <begin position="1319"/>
        <end position="1341"/>
    </location>
</feature>
<gene>
    <name evidence="2" type="ORF">PROFUN_11070</name>
</gene>
<sequence length="1793" mass="207406">MFNVVMEIVYCNYRSRSASLCAVFTGKMSSPDCNSASGPRQTCTLLTQTISEDRGRDEPRGSTESCTTDTEEWKSKETQVYKDYVRRHSVGGQFLLGTDTTSLYTFSKSQTLFVKNFLANIAKIVNSPLVITGLCCLYESGSCRFLTMDYHGGVRIHNQEFIRNGYLTITARMRCMMNESNASYLERVLRAQNVVMSNPRRIQRVGSPVNKRTESRDVRLPTMLCSSSKDQLTIPGGTTPIKNSYEPPPPFNREYRATTSDVKRIGLISDESQEWRTQTSRSKRATVEDTLQTDKAPSPSVSFLSSVLKKSTSLTDVSNVVARSIKRRQKQRSDLVLDEHNSPTDVGSIDGYLHHYKMSKKSIPAAVIIQRWWKMAKDRKKFNAYMNLRNSIRQSMVFVYFATWASHSIAISHHQRTIVRKCLRAWKNVSKGRDGSYQQKLFTLPMKHEKLTLQLTSLHAFREVSRDRAAPSDKLVNAFRHMQLEKVYKKMFYVWYHYSRERRKRSEVLKSLVSKLARTLMTGRMQTMLIMWYRMTHVKKILKTSTNYPTFPKGLTIWDKWYSAYKKKVALRDHANQRWEEKKVAQSLKAWRVYIQIVHAKKAKEQKADRYLIALQCGRFLQSNITKLWKQYVKNQLEDKAEALRIFTAWKRWSQLRASMRTNFALIHMRRTRLKQKTVFRVWRKYHQYRMLITSAGLANLRMHISLAYQVGFAIAGPKTQFVFMSCWHQWTQRAKKRILMKRFLLVQKQLYHRRLLGVCFTALRYHKEDLILDIRSVTPTVDELLESYNRIQSGALRPDDQTDAGTKAHHIPLRRKSAEGKPRAMMRNKSLDGGNEITVDSAYANHFSGEITRYAQTPSKAEMPVYQQRCYVLRNTREEWMSGTDPFMWVVTAGHLWDTKMKKMIEMKQTLRGVDMTIRRLNKAKTFVTTFGINSVSVLRNFYRDLRADMEDAKDVFQWKSNRDTYLLVVDVAIEAAKALNRIRPSFTIELERENVEREGFPPFEDEGKYAAIGPPKLRTRNSVLDDLPYINLKPVDFLSEVIDDSVPSYEGGEKVALSYQYDPSFSGDGTLFDLIKNLIFANKQLSHPESKTPEAVEERQGELERLIAIEDQRNAEERERQRKEEEESKSKREKSIQFREEEALVYKQARNPFFSGGYLQSTETSANKRSFSSILVEEVTASAAVEAVVKKKKENATAMREELKTMMAEKLAQEAVVEETLKTKVEQERNQRDEEKKKREADKEHDRMNIVMANRRARSNSRVGHKEKDTHGEQKRPETRDRHNTGKSEKSRPVIMKRPSIVHDVDHKQPQSSNHIQQSTSAHLQQSTTHSTHKSTSIQPHPSNISQAQHSNQPHPSEPREQPKEQKHTQHEKTQITEDKTKKRDVQKEKEQKIKRQRSQEELAARARSILDEITDKQHRTTLEGPQKVKLGATLFPKKKEEEESQATMVIGKSALPSWTEPEMTHRHKDLPPPQVREEDASESTPPTLPELLQVTPVEIATSVPIPSEPRKEEKRVRIDEPERWEMRAEDESVEEDTMEGEERTEAEKNLPTKSLQETSGRRGRSRVPGAMGNPLEDRVFTQNRNATLSSWQLGAQNASVQFEAKEWKNTFPSISDPVKKEDVTDKEKMREKEGREKEKHREIQWDMAANIEYIYERGMKGEKKKLGISRATSSAGSREHMRSSTPSGQYSMYPPLPDRPRTGTNQSILEALDFNLSTVNLSNIPQPIPSWYLAAPMTYHGSETMSPTVPEWGMDCPLHLAHLSLEFTSTQMGCMRDKVPRKSCRMIAYF</sequence>
<dbReference type="EMBL" id="MDYQ01000127">
    <property type="protein sequence ID" value="PRP81383.1"/>
    <property type="molecule type" value="Genomic_DNA"/>
</dbReference>
<feature type="compositionally biased region" description="Basic and acidic residues" evidence="1">
    <location>
        <begin position="1620"/>
        <end position="1644"/>
    </location>
</feature>
<dbReference type="PANTHER" id="PTHR21713">
    <property type="entry name" value="NASCENT POLYPEPTIDE ASSOCIATED COMPLEX ALPHA SUBUNIT-RELATED"/>
    <property type="match status" value="1"/>
</dbReference>
<feature type="compositionally biased region" description="Basic and acidic residues" evidence="1">
    <location>
        <begin position="1359"/>
        <end position="1406"/>
    </location>
</feature>
<feature type="region of interest" description="Disordered" evidence="1">
    <location>
        <begin position="229"/>
        <end position="300"/>
    </location>
</feature>
<feature type="compositionally biased region" description="Basic and acidic residues" evidence="1">
    <location>
        <begin position="1221"/>
        <end position="1250"/>
    </location>
</feature>
<dbReference type="STRING" id="1890364.A0A2P6NBR8"/>
<feature type="region of interest" description="Disordered" evidence="1">
    <location>
        <begin position="1619"/>
        <end position="1644"/>
    </location>
</feature>
<organism evidence="2 3">
    <name type="scientific">Planoprotostelium fungivorum</name>
    <dbReference type="NCBI Taxonomy" id="1890364"/>
    <lineage>
        <taxon>Eukaryota</taxon>
        <taxon>Amoebozoa</taxon>
        <taxon>Evosea</taxon>
        <taxon>Variosea</taxon>
        <taxon>Cavosteliida</taxon>
        <taxon>Cavosteliaceae</taxon>
        <taxon>Planoprotostelium</taxon>
    </lineage>
</organism>
<comment type="caution">
    <text evidence="2">The sequence shown here is derived from an EMBL/GenBank/DDBJ whole genome shotgun (WGS) entry which is preliminary data.</text>
</comment>
<accession>A0A2P6NBR8</accession>
<protein>
    <submittedName>
        <fullName evidence="2">Trichohyalin</fullName>
    </submittedName>
</protein>
<reference evidence="2 3" key="1">
    <citation type="journal article" date="2018" name="Genome Biol. Evol.">
        <title>Multiple Roots of Fruiting Body Formation in Amoebozoa.</title>
        <authorList>
            <person name="Hillmann F."/>
            <person name="Forbes G."/>
            <person name="Novohradska S."/>
            <person name="Ferling I."/>
            <person name="Riege K."/>
            <person name="Groth M."/>
            <person name="Westermann M."/>
            <person name="Marz M."/>
            <person name="Spaller T."/>
            <person name="Winckler T."/>
            <person name="Schaap P."/>
            <person name="Glockner G."/>
        </authorList>
    </citation>
    <scope>NUCLEOTIDE SEQUENCE [LARGE SCALE GENOMIC DNA]</scope>
    <source>
        <strain evidence="2 3">Jena</strain>
    </source>
</reference>
<evidence type="ECO:0000256" key="1">
    <source>
        <dbReference type="SAM" id="MobiDB-lite"/>
    </source>
</evidence>
<feature type="compositionally biased region" description="Basic and acidic residues" evidence="1">
    <location>
        <begin position="1543"/>
        <end position="1553"/>
    </location>
</feature>
<feature type="region of interest" description="Disordered" evidence="1">
    <location>
        <begin position="1412"/>
        <end position="1431"/>
    </location>
</feature>
<evidence type="ECO:0000313" key="3">
    <source>
        <dbReference type="Proteomes" id="UP000241769"/>
    </source>
</evidence>
<feature type="compositionally biased region" description="Basic and acidic residues" evidence="1">
    <location>
        <begin position="253"/>
        <end position="264"/>
    </location>
</feature>
<dbReference type="InterPro" id="IPR016641">
    <property type="entry name" value="EGD2/NACA0like"/>
</dbReference>
<feature type="compositionally biased region" description="Basic and acidic residues" evidence="1">
    <location>
        <begin position="1266"/>
        <end position="1294"/>
    </location>
</feature>
<feature type="region of interest" description="Disordered" evidence="1">
    <location>
        <begin position="1111"/>
        <end position="1136"/>
    </location>
</feature>
<feature type="region of interest" description="Disordered" evidence="1">
    <location>
        <begin position="1436"/>
        <end position="1579"/>
    </location>
</feature>
<feature type="compositionally biased region" description="Basic and acidic residues" evidence="1">
    <location>
        <begin position="1511"/>
        <end position="1533"/>
    </location>
</feature>
<feature type="region of interest" description="Disordered" evidence="1">
    <location>
        <begin position="1668"/>
        <end position="1698"/>
    </location>
</feature>
<proteinExistence type="predicted"/>
<dbReference type="Proteomes" id="UP000241769">
    <property type="component" value="Unassembled WGS sequence"/>
</dbReference>
<dbReference type="InParanoid" id="A0A2P6NBR8"/>
<evidence type="ECO:0000313" key="2">
    <source>
        <dbReference type="EMBL" id="PRP81383.1"/>
    </source>
</evidence>
<feature type="compositionally biased region" description="Polar residues" evidence="1">
    <location>
        <begin position="1342"/>
        <end position="1357"/>
    </location>
</feature>
<dbReference type="GO" id="GO:0005854">
    <property type="term" value="C:nascent polypeptide-associated complex"/>
    <property type="evidence" value="ECO:0007669"/>
    <property type="project" value="InterPro"/>
</dbReference>
<feature type="region of interest" description="Disordered" evidence="1">
    <location>
        <begin position="1221"/>
        <end position="1406"/>
    </location>
</feature>
<feature type="compositionally biased region" description="Basic and acidic residues" evidence="1">
    <location>
        <begin position="1412"/>
        <end position="1424"/>
    </location>
</feature>
<name>A0A2P6NBR8_9EUKA</name>